<feature type="region of interest" description="Disordered" evidence="1">
    <location>
        <begin position="50"/>
        <end position="113"/>
    </location>
</feature>
<keyword evidence="3" id="KW-1185">Reference proteome</keyword>
<dbReference type="STRING" id="504798.SAMN05421871_101771"/>
<gene>
    <name evidence="2" type="ORF">SAMN05192558_11317</name>
</gene>
<feature type="compositionally biased region" description="Basic and acidic residues" evidence="1">
    <location>
        <begin position="50"/>
        <end position="72"/>
    </location>
</feature>
<protein>
    <submittedName>
        <fullName evidence="2">Uncharacterized protein</fullName>
    </submittedName>
</protein>
<evidence type="ECO:0000256" key="1">
    <source>
        <dbReference type="SAM" id="MobiDB-lite"/>
    </source>
</evidence>
<organism evidence="2 3">
    <name type="scientific">Actinokineospora alba</name>
    <dbReference type="NCBI Taxonomy" id="504798"/>
    <lineage>
        <taxon>Bacteria</taxon>
        <taxon>Bacillati</taxon>
        <taxon>Actinomycetota</taxon>
        <taxon>Actinomycetes</taxon>
        <taxon>Pseudonocardiales</taxon>
        <taxon>Pseudonocardiaceae</taxon>
        <taxon>Actinokineospora</taxon>
    </lineage>
</organism>
<name>A0A1H0V512_9PSEU</name>
<dbReference type="Proteomes" id="UP000199651">
    <property type="component" value="Unassembled WGS sequence"/>
</dbReference>
<accession>A0A1H0V512</accession>
<feature type="compositionally biased region" description="Polar residues" evidence="1">
    <location>
        <begin position="103"/>
        <end position="113"/>
    </location>
</feature>
<reference evidence="3" key="1">
    <citation type="submission" date="2016-10" db="EMBL/GenBank/DDBJ databases">
        <authorList>
            <person name="Varghese N."/>
            <person name="Submissions S."/>
        </authorList>
    </citation>
    <scope>NUCLEOTIDE SEQUENCE [LARGE SCALE GENOMIC DNA]</scope>
    <source>
        <strain evidence="3">IBRC-M 10655</strain>
    </source>
</reference>
<evidence type="ECO:0000313" key="3">
    <source>
        <dbReference type="Proteomes" id="UP000199651"/>
    </source>
</evidence>
<dbReference type="AlphaFoldDB" id="A0A1H0V512"/>
<evidence type="ECO:0000313" key="2">
    <source>
        <dbReference type="EMBL" id="SDP73510.1"/>
    </source>
</evidence>
<dbReference type="RefSeq" id="WP_091382565.1">
    <property type="nucleotide sequence ID" value="NZ_FNDV01000001.1"/>
</dbReference>
<proteinExistence type="predicted"/>
<sequence length="113" mass="12543">MIDETDPAVRAARAAFQQIRADLGDRLDASRAAYQAKLAAHEKYVAERAAKEEAQRAEQVKPQERKKAVPRDRKGKPPVQEKPVRAVAPKPARPEPVDPSDTGVFSVSWMTKN</sequence>
<dbReference type="EMBL" id="FNJB01000013">
    <property type="protein sequence ID" value="SDP73510.1"/>
    <property type="molecule type" value="Genomic_DNA"/>
</dbReference>